<evidence type="ECO:0000259" key="3">
    <source>
        <dbReference type="SMART" id="SM00382"/>
    </source>
</evidence>
<keyword evidence="1" id="KW-0547">Nucleotide-binding</keyword>
<evidence type="ECO:0000256" key="1">
    <source>
        <dbReference type="ARBA" id="ARBA00022741"/>
    </source>
</evidence>
<name>A0A4R3KZ59_9FIRM</name>
<dbReference type="AlphaFoldDB" id="A0A4R3KZ59"/>
<dbReference type="Proteomes" id="UP000294567">
    <property type="component" value="Unassembled WGS sequence"/>
</dbReference>
<evidence type="ECO:0000256" key="2">
    <source>
        <dbReference type="ARBA" id="ARBA00022840"/>
    </source>
</evidence>
<protein>
    <submittedName>
        <fullName evidence="4">Stage III sporulation protein AA</fullName>
    </submittedName>
</protein>
<accession>A0A4R3KZ59</accession>
<reference evidence="4 5" key="1">
    <citation type="submission" date="2019-03" db="EMBL/GenBank/DDBJ databases">
        <title>Genomic Encyclopedia of Type Strains, Phase IV (KMG-IV): sequencing the most valuable type-strain genomes for metagenomic binning, comparative biology and taxonomic classification.</title>
        <authorList>
            <person name="Goeker M."/>
        </authorList>
    </citation>
    <scope>NUCLEOTIDE SEQUENCE [LARGE SCALE GENOMIC DNA]</scope>
    <source>
        <strain evidence="4 5">DSM 26752</strain>
    </source>
</reference>
<feature type="domain" description="AAA+ ATPase" evidence="3">
    <location>
        <begin position="158"/>
        <end position="296"/>
    </location>
</feature>
<organism evidence="4 5">
    <name type="scientific">Keratinibaculum paraultunense</name>
    <dbReference type="NCBI Taxonomy" id="1278232"/>
    <lineage>
        <taxon>Bacteria</taxon>
        <taxon>Bacillati</taxon>
        <taxon>Bacillota</taxon>
        <taxon>Tissierellia</taxon>
        <taxon>Tissierellales</taxon>
        <taxon>Tepidimicrobiaceae</taxon>
        <taxon>Keratinibaculum</taxon>
    </lineage>
</organism>
<evidence type="ECO:0000313" key="5">
    <source>
        <dbReference type="Proteomes" id="UP000294567"/>
    </source>
</evidence>
<dbReference type="InterPro" id="IPR014217">
    <property type="entry name" value="Spore_III_AA"/>
</dbReference>
<dbReference type="InterPro" id="IPR027417">
    <property type="entry name" value="P-loop_NTPase"/>
</dbReference>
<dbReference type="SMART" id="SM00382">
    <property type="entry name" value="AAA"/>
    <property type="match status" value="1"/>
</dbReference>
<dbReference type="SUPFAM" id="SSF52540">
    <property type="entry name" value="P-loop containing nucleoside triphosphate hydrolases"/>
    <property type="match status" value="1"/>
</dbReference>
<dbReference type="NCBIfam" id="TIGR02858">
    <property type="entry name" value="spore_III_AA"/>
    <property type="match status" value="1"/>
</dbReference>
<keyword evidence="2" id="KW-0067">ATP-binding</keyword>
<dbReference type="Gene3D" id="3.40.50.300">
    <property type="entry name" value="P-loop containing nucleotide triphosphate hydrolases"/>
    <property type="match status" value="1"/>
</dbReference>
<dbReference type="PANTHER" id="PTHR20953">
    <property type="entry name" value="KINASE-RELATED"/>
    <property type="match status" value="1"/>
</dbReference>
<sequence>MENCDLEKFDNVLEYICLELQKSLKIMPLEYKTKVEEIRLRNSCPLIISFEGQDYFINAQGKLTKDYGKSIKVSKENIDKTFKLISNYSIYAFEEEIRNGFITLKGGHRVGIAGKVIYKDHGIDTIRDISSLNIRIAREKKGVSEHILKYIISMVNKKIYNTLIISPPQCGKTTLLRDIIRNLSNGFHLLDKGFKIGVIDERSELAGMYNGVPQHDIGIRTDVLDGCNKKDGTNMLLRAMSPDIIAMDEIGSISDIEAIHESLKAGVNILATVHGNNIQDLISRHSLKILIEERIFERYIFLDNSRGVGTVKDILEGKKFTSIM</sequence>
<keyword evidence="5" id="KW-1185">Reference proteome</keyword>
<dbReference type="RefSeq" id="WP_132026112.1">
    <property type="nucleotide sequence ID" value="NZ_CP068564.1"/>
</dbReference>
<gene>
    <name evidence="4" type="ORF">EDD65_102271</name>
</gene>
<dbReference type="InterPro" id="IPR045735">
    <property type="entry name" value="Spore_III_AA_AAA+_ATPase"/>
</dbReference>
<dbReference type="GO" id="GO:0005524">
    <property type="term" value="F:ATP binding"/>
    <property type="evidence" value="ECO:0007669"/>
    <property type="project" value="UniProtKB-KW"/>
</dbReference>
<dbReference type="EMBL" id="SMAE01000002">
    <property type="protein sequence ID" value="TCS91336.1"/>
    <property type="molecule type" value="Genomic_DNA"/>
</dbReference>
<dbReference type="PANTHER" id="PTHR20953:SF3">
    <property type="entry name" value="P-LOOP CONTAINING NUCLEOSIDE TRIPHOSPHATE HYDROLASES SUPERFAMILY PROTEIN"/>
    <property type="match status" value="1"/>
</dbReference>
<evidence type="ECO:0000313" key="4">
    <source>
        <dbReference type="EMBL" id="TCS91336.1"/>
    </source>
</evidence>
<dbReference type="Pfam" id="PF19568">
    <property type="entry name" value="Spore_III_AA"/>
    <property type="match status" value="1"/>
</dbReference>
<dbReference type="OrthoDB" id="9768243at2"/>
<proteinExistence type="predicted"/>
<dbReference type="InterPro" id="IPR003593">
    <property type="entry name" value="AAA+_ATPase"/>
</dbReference>
<comment type="caution">
    <text evidence="4">The sequence shown here is derived from an EMBL/GenBank/DDBJ whole genome shotgun (WGS) entry which is preliminary data.</text>
</comment>